<proteinExistence type="predicted"/>
<dbReference type="AlphaFoldDB" id="A0A9P8CGR0"/>
<comment type="caution">
    <text evidence="2">The sequence shown here is derived from an EMBL/GenBank/DDBJ whole genome shotgun (WGS) entry which is preliminary data.</text>
</comment>
<feature type="region of interest" description="Disordered" evidence="1">
    <location>
        <begin position="1"/>
        <end position="79"/>
    </location>
</feature>
<feature type="compositionally biased region" description="Low complexity" evidence="1">
    <location>
        <begin position="1"/>
        <end position="41"/>
    </location>
</feature>
<name>A0A9P8CGR0_9HELO</name>
<feature type="compositionally biased region" description="Low complexity" evidence="1">
    <location>
        <begin position="49"/>
        <end position="67"/>
    </location>
</feature>
<dbReference type="Proteomes" id="UP000887226">
    <property type="component" value="Unassembled WGS sequence"/>
</dbReference>
<evidence type="ECO:0000313" key="2">
    <source>
        <dbReference type="EMBL" id="KAG9246102.1"/>
    </source>
</evidence>
<organism evidence="2 3">
    <name type="scientific">Calycina marina</name>
    <dbReference type="NCBI Taxonomy" id="1763456"/>
    <lineage>
        <taxon>Eukaryota</taxon>
        <taxon>Fungi</taxon>
        <taxon>Dikarya</taxon>
        <taxon>Ascomycota</taxon>
        <taxon>Pezizomycotina</taxon>
        <taxon>Leotiomycetes</taxon>
        <taxon>Helotiales</taxon>
        <taxon>Pezizellaceae</taxon>
        <taxon>Calycina</taxon>
    </lineage>
</organism>
<keyword evidence="3" id="KW-1185">Reference proteome</keyword>
<accession>A0A9P8CGR0</accession>
<evidence type="ECO:0000256" key="1">
    <source>
        <dbReference type="SAM" id="MobiDB-lite"/>
    </source>
</evidence>
<reference evidence="2" key="1">
    <citation type="journal article" date="2021" name="IMA Fungus">
        <title>Genomic characterization of three marine fungi, including Emericellopsis atlantica sp. nov. with signatures of a generalist lifestyle and marine biomass degradation.</title>
        <authorList>
            <person name="Hagestad O.C."/>
            <person name="Hou L."/>
            <person name="Andersen J.H."/>
            <person name="Hansen E.H."/>
            <person name="Altermark B."/>
            <person name="Li C."/>
            <person name="Kuhnert E."/>
            <person name="Cox R.J."/>
            <person name="Crous P.W."/>
            <person name="Spatafora J.W."/>
            <person name="Lail K."/>
            <person name="Amirebrahimi M."/>
            <person name="Lipzen A."/>
            <person name="Pangilinan J."/>
            <person name="Andreopoulos W."/>
            <person name="Hayes R.D."/>
            <person name="Ng V."/>
            <person name="Grigoriev I.V."/>
            <person name="Jackson S.A."/>
            <person name="Sutton T.D.S."/>
            <person name="Dobson A.D.W."/>
            <person name="Rama T."/>
        </authorList>
    </citation>
    <scope>NUCLEOTIDE SEQUENCE</scope>
    <source>
        <strain evidence="2">TRa3180A</strain>
    </source>
</reference>
<sequence>MAAQTYYQGQGYEQYPPQQNGGYHQGYQQQGGYPQQPQNSYGGQGGYQQQGMQYQQPQQQQQQYQQQAPKKSGRGMQTGLLYNCPTLTQRCRTAG</sequence>
<evidence type="ECO:0000313" key="3">
    <source>
        <dbReference type="Proteomes" id="UP000887226"/>
    </source>
</evidence>
<protein>
    <submittedName>
        <fullName evidence="2">Uncharacterized protein</fullName>
    </submittedName>
</protein>
<dbReference type="EMBL" id="MU253817">
    <property type="protein sequence ID" value="KAG9246102.1"/>
    <property type="molecule type" value="Genomic_DNA"/>
</dbReference>
<gene>
    <name evidence="2" type="ORF">BJ878DRAFT_540605</name>
</gene>